<dbReference type="EMBL" id="BNAV01000021">
    <property type="protein sequence ID" value="GHF87394.1"/>
    <property type="molecule type" value="Genomic_DNA"/>
</dbReference>
<dbReference type="AlphaFoldDB" id="A0A8H9J1Y0"/>
<reference evidence="1" key="2">
    <citation type="submission" date="2020-09" db="EMBL/GenBank/DDBJ databases">
        <authorList>
            <person name="Sun Q."/>
            <person name="Zhou Y."/>
        </authorList>
    </citation>
    <scope>NUCLEOTIDE SEQUENCE</scope>
    <source>
        <strain evidence="1">CGMCC 4.7679</strain>
    </source>
</reference>
<reference evidence="1" key="1">
    <citation type="journal article" date="2014" name="Int. J. Syst. Evol. Microbiol.">
        <title>Complete genome sequence of Corynebacterium casei LMG S-19264T (=DSM 44701T), isolated from a smear-ripened cheese.</title>
        <authorList>
            <consortium name="US DOE Joint Genome Institute (JGI-PGF)"/>
            <person name="Walter F."/>
            <person name="Albersmeier A."/>
            <person name="Kalinowski J."/>
            <person name="Ruckert C."/>
        </authorList>
    </citation>
    <scope>NUCLEOTIDE SEQUENCE</scope>
    <source>
        <strain evidence="1">CGMCC 4.7679</strain>
    </source>
</reference>
<organism evidence="1 2">
    <name type="scientific">Amycolatopsis bartoniae</name>
    <dbReference type="NCBI Taxonomy" id="941986"/>
    <lineage>
        <taxon>Bacteria</taxon>
        <taxon>Bacillati</taxon>
        <taxon>Actinomycetota</taxon>
        <taxon>Actinomycetes</taxon>
        <taxon>Pseudonocardiales</taxon>
        <taxon>Pseudonocardiaceae</taxon>
        <taxon>Amycolatopsis</taxon>
    </lineage>
</organism>
<accession>A0A8H9J1Y0</accession>
<sequence>MSVQGKKVVRMGGQRAVRNSCVSPKALYARPMALRNLYTDAGSVIRRGQQEARMAAAAAAAAEQPENSR</sequence>
<keyword evidence="2" id="KW-1185">Reference proteome</keyword>
<dbReference type="Proteomes" id="UP000658656">
    <property type="component" value="Unassembled WGS sequence"/>
</dbReference>
<proteinExistence type="predicted"/>
<evidence type="ECO:0000313" key="2">
    <source>
        <dbReference type="Proteomes" id="UP000658656"/>
    </source>
</evidence>
<protein>
    <submittedName>
        <fullName evidence="1">Uncharacterized protein</fullName>
    </submittedName>
</protein>
<comment type="caution">
    <text evidence="1">The sequence shown here is derived from an EMBL/GenBank/DDBJ whole genome shotgun (WGS) entry which is preliminary data.</text>
</comment>
<dbReference type="OrthoDB" id="3696061at2"/>
<gene>
    <name evidence="1" type="ORF">GCM10017566_71430</name>
</gene>
<dbReference type="RefSeq" id="WP_145938371.1">
    <property type="nucleotide sequence ID" value="NZ_BNAV01000021.1"/>
</dbReference>
<evidence type="ECO:0000313" key="1">
    <source>
        <dbReference type="EMBL" id="GHF87394.1"/>
    </source>
</evidence>
<name>A0A8H9J1Y0_9PSEU</name>